<accession>A0A5K0ZYS4</accession>
<dbReference type="PANTHER" id="PTHR47926:SF500">
    <property type="entry name" value="REPEAT-CONTAINING PROTEIN, PUTATIVE-RELATED"/>
    <property type="match status" value="1"/>
</dbReference>
<dbReference type="NCBIfam" id="TIGR00756">
    <property type="entry name" value="PPR"/>
    <property type="match status" value="3"/>
</dbReference>
<dbReference type="FunFam" id="1.25.40.10:FF:002148">
    <property type="entry name" value="Pentatricopeptide repeat-containing protein At2g29760, chloroplastic"/>
    <property type="match status" value="1"/>
</dbReference>
<dbReference type="FunFam" id="1.25.40.10:FF:000344">
    <property type="entry name" value="Pentatricopeptide repeat-containing protein"/>
    <property type="match status" value="1"/>
</dbReference>
<comment type="similarity">
    <text evidence="1">Belongs to the PPR family. PCMP-H subfamily.</text>
</comment>
<dbReference type="OMA" id="GEWFHNY"/>
<dbReference type="GO" id="GO:0003723">
    <property type="term" value="F:RNA binding"/>
    <property type="evidence" value="ECO:0007669"/>
    <property type="project" value="InterPro"/>
</dbReference>
<keyword evidence="2" id="KW-0677">Repeat</keyword>
<dbReference type="GO" id="GO:0008270">
    <property type="term" value="F:zinc ion binding"/>
    <property type="evidence" value="ECO:0007669"/>
    <property type="project" value="InterPro"/>
</dbReference>
<proteinExistence type="inferred from homology"/>
<organism evidence="5">
    <name type="scientific">Nymphaea colorata</name>
    <name type="common">pocket water lily</name>
    <dbReference type="NCBI Taxonomy" id="210225"/>
    <lineage>
        <taxon>Eukaryota</taxon>
        <taxon>Viridiplantae</taxon>
        <taxon>Streptophyta</taxon>
        <taxon>Embryophyta</taxon>
        <taxon>Tracheophyta</taxon>
        <taxon>Spermatophyta</taxon>
        <taxon>Magnoliopsida</taxon>
        <taxon>Nymphaeales</taxon>
        <taxon>Nymphaeaceae</taxon>
        <taxon>Nymphaea</taxon>
    </lineage>
</organism>
<dbReference type="OrthoDB" id="185373at2759"/>
<dbReference type="PANTHER" id="PTHR47926">
    <property type="entry name" value="PENTATRICOPEPTIDE REPEAT-CONTAINING PROTEIN"/>
    <property type="match status" value="1"/>
</dbReference>
<dbReference type="GO" id="GO:0009451">
    <property type="term" value="P:RNA modification"/>
    <property type="evidence" value="ECO:0007669"/>
    <property type="project" value="InterPro"/>
</dbReference>
<feature type="repeat" description="PPR" evidence="3">
    <location>
        <begin position="219"/>
        <end position="253"/>
    </location>
</feature>
<dbReference type="Pfam" id="PF14432">
    <property type="entry name" value="DYW_deaminase"/>
    <property type="match status" value="1"/>
</dbReference>
<evidence type="ECO:0000259" key="4">
    <source>
        <dbReference type="Pfam" id="PF14432"/>
    </source>
</evidence>
<feature type="domain" description="DYW" evidence="4">
    <location>
        <begin position="535"/>
        <end position="627"/>
    </location>
</feature>
<dbReference type="InterPro" id="IPR046960">
    <property type="entry name" value="PPR_At4g14850-like_plant"/>
</dbReference>
<evidence type="ECO:0000256" key="2">
    <source>
        <dbReference type="ARBA" id="ARBA00022737"/>
    </source>
</evidence>
<evidence type="ECO:0000313" key="5">
    <source>
        <dbReference type="EMBL" id="VVV95785.1"/>
    </source>
</evidence>
<dbReference type="InterPro" id="IPR011990">
    <property type="entry name" value="TPR-like_helical_dom_sf"/>
</dbReference>
<dbReference type="Pfam" id="PF20431">
    <property type="entry name" value="E_motif"/>
    <property type="match status" value="1"/>
</dbReference>
<feature type="repeat" description="PPR" evidence="3">
    <location>
        <begin position="188"/>
        <end position="218"/>
    </location>
</feature>
<dbReference type="InterPro" id="IPR046848">
    <property type="entry name" value="E_motif"/>
</dbReference>
<feature type="repeat" description="PPR" evidence="3">
    <location>
        <begin position="320"/>
        <end position="354"/>
    </location>
</feature>
<name>A0A5K0ZYS4_9MAGN</name>
<protein>
    <recommendedName>
        <fullName evidence="4">DYW domain-containing protein</fullName>
    </recommendedName>
</protein>
<dbReference type="EMBL" id="LR721780">
    <property type="protein sequence ID" value="VVV95785.1"/>
    <property type="molecule type" value="Genomic_DNA"/>
</dbReference>
<evidence type="ECO:0000256" key="3">
    <source>
        <dbReference type="PROSITE-ProRule" id="PRU00708"/>
    </source>
</evidence>
<dbReference type="InterPro" id="IPR002885">
    <property type="entry name" value="PPR_rpt"/>
</dbReference>
<gene>
    <name evidence="5" type="ORF">NYM_LOCUS11621</name>
</gene>
<dbReference type="InterPro" id="IPR032867">
    <property type="entry name" value="DYW_dom"/>
</dbReference>
<dbReference type="Pfam" id="PF13041">
    <property type="entry name" value="PPR_2"/>
    <property type="match status" value="1"/>
</dbReference>
<sequence>MGGLAGLEHTFDLSKHLSLCPLVSQSSNLISFLGKKQLHFRPSSDQFIPTPAPSEPTPFFPALLQDCTSLSALKQTHARLVIHGFQQNMFLVTKLILLYSSFGDMVSSQAVFDRIRSPSSFLWNVTIRGYATHDQFERAILLYMDMRHCIFPDKFTFPFVLKSCAALSDLERGKLVHQHVVVHGSWTDVFVGAALVDMYAKCGSVDDARQVFDKMLIRDLVSWTSMISGYVHNGYNCETLDFFAVMQREDVRPNRVSLLSVLLACGHLGAMRMGERFHSHIIRTGFSADISVVTALVDMYANCGSLEIARNLFDQTDGKDVICWCTMIASYGMHGHGKDAIDIFNRMISEGTRPNHVVFTCILSACSHSGLLEQGERYFKSMVDEYRIEPRLNHYACMVDLLGRSGRLNDAEKLVETMPVPPDAGVFGALLGACRIHGNLELAERTAAKLFQTEPKHSGYYVLLSNVYASKSRWTDVERVRNVMVERGLTKTQGCTFVEFNNQVYRFGVGDTSHPQWRQMHSLLEELMAQARALGYVPLTDFVLHDIEDEMKETMLSYHSERLAIAFALLNTSDGTPIRITKNLRICGDCHNATKFISKIVERVIIVRDMNRFHHFKNKQCSCGDYW</sequence>
<dbReference type="Gene3D" id="1.25.40.10">
    <property type="entry name" value="Tetratricopeptide repeat domain"/>
    <property type="match status" value="3"/>
</dbReference>
<dbReference type="PROSITE" id="PS51375">
    <property type="entry name" value="PPR"/>
    <property type="match status" value="3"/>
</dbReference>
<evidence type="ECO:0000256" key="1">
    <source>
        <dbReference type="ARBA" id="ARBA00006643"/>
    </source>
</evidence>
<dbReference type="Gramene" id="NC2G0003580.1">
    <property type="protein sequence ID" value="NC2G0003580.1:cds"/>
    <property type="gene ID" value="NC2G0003580"/>
</dbReference>
<reference evidence="5" key="1">
    <citation type="submission" date="2019-09" db="EMBL/GenBank/DDBJ databases">
        <authorList>
            <person name="Zhang L."/>
        </authorList>
    </citation>
    <scope>NUCLEOTIDE SEQUENCE</scope>
</reference>
<dbReference type="Pfam" id="PF01535">
    <property type="entry name" value="PPR"/>
    <property type="match status" value="4"/>
</dbReference>
<dbReference type="AlphaFoldDB" id="A0A5K0ZYS4"/>